<protein>
    <recommendedName>
        <fullName evidence="3">DDE Tnp4 domain-containing protein</fullName>
    </recommendedName>
</protein>
<proteinExistence type="predicted"/>
<dbReference type="EMBL" id="AMYB01000010">
    <property type="protein sequence ID" value="OAC98456.1"/>
    <property type="molecule type" value="Genomic_DNA"/>
</dbReference>
<dbReference type="VEuPathDB" id="FungiDB:MUCCIDRAFT_115367"/>
<evidence type="ECO:0008006" key="3">
    <source>
        <dbReference type="Google" id="ProtNLM"/>
    </source>
</evidence>
<dbReference type="STRING" id="747725.A0A162YFH1"/>
<gene>
    <name evidence="1" type="ORF">MUCCIDRAFT_115367</name>
</gene>
<reference evidence="1 2" key="1">
    <citation type="submission" date="2015-06" db="EMBL/GenBank/DDBJ databases">
        <title>Expansion of signal transduction pathways in fungi by whole-genome duplication.</title>
        <authorList>
            <consortium name="DOE Joint Genome Institute"/>
            <person name="Corrochano L.M."/>
            <person name="Kuo A."/>
            <person name="Marcet-Houben M."/>
            <person name="Polaino S."/>
            <person name="Salamov A."/>
            <person name="Villalobos J.M."/>
            <person name="Alvarez M.I."/>
            <person name="Avalos J."/>
            <person name="Benito E.P."/>
            <person name="Benoit I."/>
            <person name="Burger G."/>
            <person name="Camino L.P."/>
            <person name="Canovas D."/>
            <person name="Cerda-Olmedo E."/>
            <person name="Cheng J.-F."/>
            <person name="Dominguez A."/>
            <person name="Elias M."/>
            <person name="Eslava A.P."/>
            <person name="Glaser F."/>
            <person name="Grimwood J."/>
            <person name="Gutierrez G."/>
            <person name="Heitman J."/>
            <person name="Henrissat B."/>
            <person name="Iturriaga E.A."/>
            <person name="Lang B.F."/>
            <person name="Lavin J.L."/>
            <person name="Lee S."/>
            <person name="Li W."/>
            <person name="Lindquist E."/>
            <person name="Lopez-Garcia S."/>
            <person name="Luque E.M."/>
            <person name="Marcos A.T."/>
            <person name="Martin J."/>
            <person name="Mccluskey K."/>
            <person name="Medina H.R."/>
            <person name="Miralles-Duran A."/>
            <person name="Miyazaki A."/>
            <person name="Munoz-Torres E."/>
            <person name="Oguiza J.A."/>
            <person name="Ohm R."/>
            <person name="Olmedo M."/>
            <person name="Orejas M."/>
            <person name="Ortiz-Castellanos L."/>
            <person name="Pisabarro A.G."/>
            <person name="Rodriguez-Romero J."/>
            <person name="Ruiz-Herrera J."/>
            <person name="Ruiz-Vazquez R."/>
            <person name="Sanz C."/>
            <person name="Schackwitz W."/>
            <person name="Schmutz J."/>
            <person name="Shahriari M."/>
            <person name="Shelest E."/>
            <person name="Silva-Franco F."/>
            <person name="Soanes D."/>
            <person name="Syed K."/>
            <person name="Tagua V.G."/>
            <person name="Talbot N.J."/>
            <person name="Thon M."/>
            <person name="De Vries R.P."/>
            <person name="Wiebenga A."/>
            <person name="Yadav J.S."/>
            <person name="Braun E.L."/>
            <person name="Baker S."/>
            <person name="Garre V."/>
            <person name="Horwitz B."/>
            <person name="Torres-Martinez S."/>
            <person name="Idnurm A."/>
            <person name="Herrera-Estrella A."/>
            <person name="Gabaldon T."/>
            <person name="Grigoriev I.V."/>
        </authorList>
    </citation>
    <scope>NUCLEOTIDE SEQUENCE [LARGE SCALE GENOMIC DNA]</scope>
    <source>
        <strain evidence="1 2">CBS 277.49</strain>
    </source>
</reference>
<name>A0A162YFH1_MUCCL</name>
<dbReference type="Proteomes" id="UP000077051">
    <property type="component" value="Unassembled WGS sequence"/>
</dbReference>
<evidence type="ECO:0000313" key="2">
    <source>
        <dbReference type="Proteomes" id="UP000077051"/>
    </source>
</evidence>
<organism evidence="1 2">
    <name type="scientific">Mucor lusitanicus CBS 277.49</name>
    <dbReference type="NCBI Taxonomy" id="747725"/>
    <lineage>
        <taxon>Eukaryota</taxon>
        <taxon>Fungi</taxon>
        <taxon>Fungi incertae sedis</taxon>
        <taxon>Mucoromycota</taxon>
        <taxon>Mucoromycotina</taxon>
        <taxon>Mucoromycetes</taxon>
        <taxon>Mucorales</taxon>
        <taxon>Mucorineae</taxon>
        <taxon>Mucoraceae</taxon>
        <taxon>Mucor</taxon>
    </lineage>
</organism>
<evidence type="ECO:0000313" key="1">
    <source>
        <dbReference type="EMBL" id="OAC98456.1"/>
    </source>
</evidence>
<dbReference type="AlphaFoldDB" id="A0A162YFH1"/>
<comment type="caution">
    <text evidence="1">The sequence shown here is derived from an EMBL/GenBank/DDBJ whole genome shotgun (WGS) entry which is preliminary data.</text>
</comment>
<accession>A0A162YFH1</accession>
<sequence length="196" mass="23315">MPKTSLRQSVIKQLRQRADNNCRDAENLIKLLTEFNKISEIDERNKNIHDKLQDLEQQQRYLMPTRTHYKRRDKPHDAALEDKYFQKSEVDFRRYIQMNGSVRNYVEHFIEAVLKLQDRYIQWPMGKERDHRRLFQIYQTPSGNSENMVICDFDTRILFGTTGHYGSQNDPGVLSQSGLLELFGSYFESEQYVVAD</sequence>
<keyword evidence="2" id="KW-1185">Reference proteome</keyword>